<feature type="compositionally biased region" description="Basic residues" evidence="1">
    <location>
        <begin position="17"/>
        <end position="27"/>
    </location>
</feature>
<feature type="compositionally biased region" description="Basic and acidic residues" evidence="1">
    <location>
        <begin position="46"/>
        <end position="64"/>
    </location>
</feature>
<evidence type="ECO:0000313" key="3">
    <source>
        <dbReference type="Proteomes" id="UP000234323"/>
    </source>
</evidence>
<evidence type="ECO:0000256" key="1">
    <source>
        <dbReference type="SAM" id="MobiDB-lite"/>
    </source>
</evidence>
<dbReference type="VEuPathDB" id="FungiDB:RhiirA1_506224"/>
<comment type="caution">
    <text evidence="2">The sequence shown here is derived from an EMBL/GenBank/DDBJ whole genome shotgun (WGS) entry which is preliminary data.</text>
</comment>
<feature type="compositionally biased region" description="Basic and acidic residues" evidence="1">
    <location>
        <begin position="1"/>
        <end position="15"/>
    </location>
</feature>
<accession>A0A2I1GXW2</accession>
<dbReference type="VEuPathDB" id="FungiDB:RhiirFUN_014882"/>
<gene>
    <name evidence="2" type="ORF">RhiirA4_468531</name>
</gene>
<feature type="region of interest" description="Disordered" evidence="1">
    <location>
        <begin position="1"/>
        <end position="85"/>
    </location>
</feature>
<dbReference type="Proteomes" id="UP000234323">
    <property type="component" value="Unassembled WGS sequence"/>
</dbReference>
<name>A0A2I1GXW2_9GLOM</name>
<proteinExistence type="predicted"/>
<sequence length="306" mass="35692">MTKRNNKEIEIETGSKKNQRTLPRKRREINIEETNQLLLDMNTRQKHNESEKEVIVEEDVRDKSEEEEEEEEEEDDDDNDKLGAAKTIPDPFQFCTKLDICNWLVKNPEILRLANEMNESSYVVSSKNTEDKIRLWDESVKCLFLRVRNPSSEALDDLVVKIFRFKIYTSEARGYLDKTRKSLTDFRNKFNQNILNLVREYKEIRKSRGTTGNLSQKEIKDYVDENVVQKLLNRQLAAVNILELTNNGGMDTLVEFVKEAVRVSWDGKNLPGIKELDTMTKNIIIPSRSGSDIVNTLKQVRSYKII</sequence>
<dbReference type="EMBL" id="LLXI01001030">
    <property type="protein sequence ID" value="PKY51471.1"/>
    <property type="molecule type" value="Genomic_DNA"/>
</dbReference>
<evidence type="ECO:0000313" key="2">
    <source>
        <dbReference type="EMBL" id="PKY51471.1"/>
    </source>
</evidence>
<dbReference type="AlphaFoldDB" id="A0A2I1GXW2"/>
<dbReference type="VEuPathDB" id="FungiDB:FUN_008123"/>
<feature type="compositionally biased region" description="Acidic residues" evidence="1">
    <location>
        <begin position="65"/>
        <end position="79"/>
    </location>
</feature>
<keyword evidence="3" id="KW-1185">Reference proteome</keyword>
<reference evidence="2 3" key="1">
    <citation type="submission" date="2015-10" db="EMBL/GenBank/DDBJ databases">
        <title>Genome analyses suggest a sexual origin of heterokaryosis in a supposedly ancient asexual fungus.</title>
        <authorList>
            <person name="Ropars J."/>
            <person name="Sedzielewska K."/>
            <person name="Noel J."/>
            <person name="Charron P."/>
            <person name="Farinelli L."/>
            <person name="Marton T."/>
            <person name="Kruger M."/>
            <person name="Pelin A."/>
            <person name="Brachmann A."/>
            <person name="Corradi N."/>
        </authorList>
    </citation>
    <scope>NUCLEOTIDE SEQUENCE [LARGE SCALE GENOMIC DNA]</scope>
    <source>
        <strain evidence="2 3">A4</strain>
    </source>
</reference>
<organism evidence="2 3">
    <name type="scientific">Rhizophagus irregularis</name>
    <dbReference type="NCBI Taxonomy" id="588596"/>
    <lineage>
        <taxon>Eukaryota</taxon>
        <taxon>Fungi</taxon>
        <taxon>Fungi incertae sedis</taxon>
        <taxon>Mucoromycota</taxon>
        <taxon>Glomeromycotina</taxon>
        <taxon>Glomeromycetes</taxon>
        <taxon>Glomerales</taxon>
        <taxon>Glomeraceae</taxon>
        <taxon>Rhizophagus</taxon>
    </lineage>
</organism>
<protein>
    <submittedName>
        <fullName evidence="2">Uncharacterized protein</fullName>
    </submittedName>
</protein>